<keyword evidence="1" id="KW-1133">Transmembrane helix</keyword>
<keyword evidence="1" id="KW-0472">Membrane</keyword>
<proteinExistence type="predicted"/>
<evidence type="ECO:0000256" key="1">
    <source>
        <dbReference type="SAM" id="Phobius"/>
    </source>
</evidence>
<feature type="transmembrane region" description="Helical" evidence="1">
    <location>
        <begin position="25"/>
        <end position="47"/>
    </location>
</feature>
<protein>
    <submittedName>
        <fullName evidence="2">Uncharacterized protein</fullName>
    </submittedName>
</protein>
<sequence>MNIDGNITLAPSGNDLVKKKSASSFLFLITILLFLLTLFIIILFIFVRRNRYYLCRFRPPRRRRSSHTYRELELQGGITRPHGVWSIDDSQEDDHIPATFI</sequence>
<keyword evidence="1" id="KW-0812">Transmembrane</keyword>
<gene>
    <name evidence="2" type="ORF">ALAG00032_LOCUS6597</name>
</gene>
<reference evidence="2" key="1">
    <citation type="submission" date="2021-01" db="EMBL/GenBank/DDBJ databases">
        <authorList>
            <person name="Corre E."/>
            <person name="Pelletier E."/>
            <person name="Niang G."/>
            <person name="Scheremetjew M."/>
            <person name="Finn R."/>
            <person name="Kale V."/>
            <person name="Holt S."/>
            <person name="Cochrane G."/>
            <person name="Meng A."/>
            <person name="Brown T."/>
            <person name="Cohen L."/>
        </authorList>
    </citation>
    <scope>NUCLEOTIDE SEQUENCE</scope>
    <source>
        <strain evidence="2">CCMP1510</strain>
    </source>
</reference>
<name>A0A7S3JX62_9STRA</name>
<dbReference type="AlphaFoldDB" id="A0A7S3JX62"/>
<accession>A0A7S3JX62</accession>
<organism evidence="2">
    <name type="scientific">Aureoumbra lagunensis</name>
    <dbReference type="NCBI Taxonomy" id="44058"/>
    <lineage>
        <taxon>Eukaryota</taxon>
        <taxon>Sar</taxon>
        <taxon>Stramenopiles</taxon>
        <taxon>Ochrophyta</taxon>
        <taxon>Pelagophyceae</taxon>
        <taxon>Pelagomonadales</taxon>
        <taxon>Aureoumbra</taxon>
    </lineage>
</organism>
<evidence type="ECO:0000313" key="2">
    <source>
        <dbReference type="EMBL" id="CAE0365853.1"/>
    </source>
</evidence>
<dbReference type="EMBL" id="HBIJ01009376">
    <property type="protein sequence ID" value="CAE0365853.1"/>
    <property type="molecule type" value="Transcribed_RNA"/>
</dbReference>